<dbReference type="CDD" id="cd12148">
    <property type="entry name" value="fungal_TF_MHR"/>
    <property type="match status" value="1"/>
</dbReference>
<accession>A0A8H5F0C5</accession>
<feature type="region of interest" description="Disordered" evidence="2">
    <location>
        <begin position="545"/>
        <end position="571"/>
    </location>
</feature>
<evidence type="ECO:0000256" key="1">
    <source>
        <dbReference type="ARBA" id="ARBA00023242"/>
    </source>
</evidence>
<organism evidence="4 5">
    <name type="scientific">Psilocybe cf. subviscida</name>
    <dbReference type="NCBI Taxonomy" id="2480587"/>
    <lineage>
        <taxon>Eukaryota</taxon>
        <taxon>Fungi</taxon>
        <taxon>Dikarya</taxon>
        <taxon>Basidiomycota</taxon>
        <taxon>Agaricomycotina</taxon>
        <taxon>Agaricomycetes</taxon>
        <taxon>Agaricomycetidae</taxon>
        <taxon>Agaricales</taxon>
        <taxon>Agaricineae</taxon>
        <taxon>Strophariaceae</taxon>
        <taxon>Psilocybe</taxon>
    </lineage>
</organism>
<reference evidence="4 5" key="1">
    <citation type="journal article" date="2020" name="ISME J.">
        <title>Uncovering the hidden diversity of litter-decomposition mechanisms in mushroom-forming fungi.</title>
        <authorList>
            <person name="Floudas D."/>
            <person name="Bentzer J."/>
            <person name="Ahren D."/>
            <person name="Johansson T."/>
            <person name="Persson P."/>
            <person name="Tunlid A."/>
        </authorList>
    </citation>
    <scope>NUCLEOTIDE SEQUENCE [LARGE SCALE GENOMIC DNA]</scope>
    <source>
        <strain evidence="4 5">CBS 101986</strain>
    </source>
</reference>
<dbReference type="OrthoDB" id="4456959at2759"/>
<dbReference type="PANTHER" id="PTHR46910">
    <property type="entry name" value="TRANSCRIPTION FACTOR PDR1"/>
    <property type="match status" value="1"/>
</dbReference>
<feature type="domain" description="Xylanolytic transcriptional activator regulatory" evidence="3">
    <location>
        <begin position="257"/>
        <end position="330"/>
    </location>
</feature>
<evidence type="ECO:0000313" key="5">
    <source>
        <dbReference type="Proteomes" id="UP000567179"/>
    </source>
</evidence>
<evidence type="ECO:0000259" key="3">
    <source>
        <dbReference type="SMART" id="SM00906"/>
    </source>
</evidence>
<dbReference type="GO" id="GO:0003700">
    <property type="term" value="F:DNA-binding transcription factor activity"/>
    <property type="evidence" value="ECO:0007669"/>
    <property type="project" value="InterPro"/>
</dbReference>
<dbReference type="Proteomes" id="UP000567179">
    <property type="component" value="Unassembled WGS sequence"/>
</dbReference>
<gene>
    <name evidence="4" type="ORF">D9619_010721</name>
</gene>
<feature type="compositionally biased region" description="Basic and acidic residues" evidence="2">
    <location>
        <begin position="545"/>
        <end position="556"/>
    </location>
</feature>
<protein>
    <recommendedName>
        <fullName evidence="3">Xylanolytic transcriptional activator regulatory domain-containing protein</fullName>
    </recommendedName>
</protein>
<keyword evidence="1" id="KW-0539">Nucleus</keyword>
<dbReference type="GO" id="GO:0003677">
    <property type="term" value="F:DNA binding"/>
    <property type="evidence" value="ECO:0007669"/>
    <property type="project" value="InterPro"/>
</dbReference>
<evidence type="ECO:0000313" key="4">
    <source>
        <dbReference type="EMBL" id="KAF5318882.1"/>
    </source>
</evidence>
<dbReference type="InterPro" id="IPR050987">
    <property type="entry name" value="AtrR-like"/>
</dbReference>
<dbReference type="EMBL" id="JAACJJ010000030">
    <property type="protein sequence ID" value="KAF5318882.1"/>
    <property type="molecule type" value="Genomic_DNA"/>
</dbReference>
<dbReference type="GO" id="GO:0006351">
    <property type="term" value="P:DNA-templated transcription"/>
    <property type="evidence" value="ECO:0007669"/>
    <property type="project" value="InterPro"/>
</dbReference>
<dbReference type="GO" id="GO:0008270">
    <property type="term" value="F:zinc ion binding"/>
    <property type="evidence" value="ECO:0007669"/>
    <property type="project" value="InterPro"/>
</dbReference>
<sequence>MCKAFPDDNLNTLLELPIDELPQTASSSRSSPGAELHARILPSLVAHANGRPTVEDASDDEDTALLTNRFQKFAISGAPDLFFGGSSAYMFIRDASAKKEALRQSDPADSAQIKRSEFWTMQPWEKGYGPTPNTTPYVYPEEDLLRGLVFVFFEKFNSMFPLLHRPSFLKSLLAGDHLRDQSFGMVVLLVCALGARYSNDPRVILPGDARGLSAGWQFFSQIDINRFTLFTNSTLTDLQAYTLAPMYLVGTSIPHYSYHILGLGIRSIIEKGGHRRRSFSKKPTPREELMKRAFWCMFMLDRVLSSFLGRPCTIQDEDFDIEYPIECDDDYWETPNPDDAFKQPPGKPSVITSFVLLLKLWEIMGLALRTLYATKKSKVLLGMTQPDSEQRIVAEFDSALNQWKDSIPPFLTWDPERQPATFFHQSVSLHAAFYYLQIQVHRPFLTKESPLSMPSLAMCATAARSCIRILEVSLTRGMRVLPHTIMATFCAGTVIAMNSWGIRHAGLPGDPDRESASFQRCVNVLHECEKSDMLHEVAARRDYRRSTIPKRSREEDPPVQYPATKAQSPSSVVENMQPTHHRVSSIGSGSTDNVPGNDWDMSNFFSPKTVYQQPDQLLNTVNQSTYMEPGLYTTVPQQTQAISGQFLPSTPYSPSQGQEQLNHSDGMADLFSLWADVPMAFSVDDWDSFLANNMPVKNPL</sequence>
<dbReference type="PANTHER" id="PTHR46910:SF38">
    <property type="entry name" value="ZN(2)-C6 FUNGAL-TYPE DOMAIN-CONTAINING PROTEIN"/>
    <property type="match status" value="1"/>
</dbReference>
<dbReference type="SMART" id="SM00906">
    <property type="entry name" value="Fungal_trans"/>
    <property type="match status" value="1"/>
</dbReference>
<proteinExistence type="predicted"/>
<evidence type="ECO:0000256" key="2">
    <source>
        <dbReference type="SAM" id="MobiDB-lite"/>
    </source>
</evidence>
<dbReference type="InterPro" id="IPR007219">
    <property type="entry name" value="XnlR_reg_dom"/>
</dbReference>
<dbReference type="Pfam" id="PF04082">
    <property type="entry name" value="Fungal_trans"/>
    <property type="match status" value="1"/>
</dbReference>
<name>A0A8H5F0C5_9AGAR</name>
<comment type="caution">
    <text evidence="4">The sequence shown here is derived from an EMBL/GenBank/DDBJ whole genome shotgun (WGS) entry which is preliminary data.</text>
</comment>
<dbReference type="AlphaFoldDB" id="A0A8H5F0C5"/>
<keyword evidence="5" id="KW-1185">Reference proteome</keyword>